<dbReference type="EMBL" id="ANHZ02000017">
    <property type="protein sequence ID" value="EME36228.1"/>
    <property type="molecule type" value="Genomic_DNA"/>
</dbReference>
<comment type="caution">
    <text evidence="2">The sequence shown here is derived from an EMBL/GenBank/DDBJ whole genome shotgun (WGS) entry which is preliminary data.</text>
</comment>
<keyword evidence="3" id="KW-1185">Reference proteome</keyword>
<feature type="region of interest" description="Disordered" evidence="1">
    <location>
        <begin position="1"/>
        <end position="29"/>
    </location>
</feature>
<dbReference type="Proteomes" id="UP000009877">
    <property type="component" value="Unassembled WGS sequence"/>
</dbReference>
<organism evidence="2 3">
    <name type="scientific">Kocuria palustris PEL</name>
    <dbReference type="NCBI Taxonomy" id="1236550"/>
    <lineage>
        <taxon>Bacteria</taxon>
        <taxon>Bacillati</taxon>
        <taxon>Actinomycetota</taxon>
        <taxon>Actinomycetes</taxon>
        <taxon>Micrococcales</taxon>
        <taxon>Micrococcaceae</taxon>
        <taxon>Kocuria</taxon>
    </lineage>
</organism>
<protein>
    <submittedName>
        <fullName evidence="2">Uncharacterized protein</fullName>
    </submittedName>
</protein>
<evidence type="ECO:0000313" key="3">
    <source>
        <dbReference type="Proteomes" id="UP000009877"/>
    </source>
</evidence>
<reference evidence="2 3" key="1">
    <citation type="journal article" date="2014" name="Genome Announc.">
        <title>Draft Genome Sequence of Kocuria palustris PEL.</title>
        <authorList>
            <person name="Sharma G."/>
            <person name="Khatri I."/>
            <person name="Subramanian S."/>
        </authorList>
    </citation>
    <scope>NUCLEOTIDE SEQUENCE [LARGE SCALE GENOMIC DNA]</scope>
    <source>
        <strain evidence="2 3">PEL</strain>
    </source>
</reference>
<name>M2XTT7_9MICC</name>
<evidence type="ECO:0000313" key="2">
    <source>
        <dbReference type="EMBL" id="EME36228.1"/>
    </source>
</evidence>
<proteinExistence type="predicted"/>
<sequence length="57" mass="6262">MPGPPASKIDMVSERATKDPAQLSPADQRAVKAADEALKVVEGVLEERKDEAKRFKR</sequence>
<accession>M2XTT7</accession>
<gene>
    <name evidence="2" type="ORF">C884_00707</name>
</gene>
<evidence type="ECO:0000256" key="1">
    <source>
        <dbReference type="SAM" id="MobiDB-lite"/>
    </source>
</evidence>
<dbReference type="AlphaFoldDB" id="M2XTT7"/>